<keyword evidence="2" id="KW-0274">FAD</keyword>
<sequence>MSSSSKPTVIIVGAGLGGLTLAQSLRTAGIPYQLFERDSSEASRAQGWSLLLHECLPALRKIAPPSAPPIESISVTYQTPYEDHFHMFNGHTKEVYLSFEGPVFADAANKRDAYSISASRSKFRAWLTHDLEVNWNHAFKGYEVLPSGRVKAYFENGVEVEGDILVGADGSQSKVRAQLFAGNPAGNALNRLPHACVAGLVHLPRDKYSHHTKYGPRLYTTERRRLARVHRSAATPAQLLAYAKQATADLHGDFREIFEETKVEDMLGSLVLYDREPMLCPAGPITIIGDAMHVMSPFRGEGGNAALTDAFELSEAIVNLSSSKITPEAVNTTLRTYEDKMIPRGTDMVVSSRNAGKEFGTRGVTEKLFNRAELGELVQKH</sequence>
<dbReference type="InterPro" id="IPR002938">
    <property type="entry name" value="FAD-bd"/>
</dbReference>
<dbReference type="OrthoDB" id="2865814at2759"/>
<feature type="domain" description="FAD-binding" evidence="5">
    <location>
        <begin position="158"/>
        <end position="349"/>
    </location>
</feature>
<name>A0A9W8MZR7_9AGAR</name>
<feature type="domain" description="FAD-binding" evidence="5">
    <location>
        <begin position="8"/>
        <end position="44"/>
    </location>
</feature>
<gene>
    <name evidence="6" type="ORF">NLJ89_g1614</name>
</gene>
<evidence type="ECO:0000256" key="1">
    <source>
        <dbReference type="ARBA" id="ARBA00022630"/>
    </source>
</evidence>
<dbReference type="GO" id="GO:0004497">
    <property type="term" value="F:monooxygenase activity"/>
    <property type="evidence" value="ECO:0007669"/>
    <property type="project" value="UniProtKB-KW"/>
</dbReference>
<dbReference type="EMBL" id="JANKHO010000085">
    <property type="protein sequence ID" value="KAJ3515685.1"/>
    <property type="molecule type" value="Genomic_DNA"/>
</dbReference>
<dbReference type="PANTHER" id="PTHR47178:SF6">
    <property type="entry name" value="FAD-BINDING DOMAIN-CONTAINING PROTEIN"/>
    <property type="match status" value="1"/>
</dbReference>
<proteinExistence type="predicted"/>
<comment type="caution">
    <text evidence="6">The sequence shown here is derived from an EMBL/GenBank/DDBJ whole genome shotgun (WGS) entry which is preliminary data.</text>
</comment>
<reference evidence="6" key="1">
    <citation type="submission" date="2022-07" db="EMBL/GenBank/DDBJ databases">
        <title>Genome Sequence of Agrocybe chaxingu.</title>
        <authorList>
            <person name="Buettner E."/>
        </authorList>
    </citation>
    <scope>NUCLEOTIDE SEQUENCE</scope>
    <source>
        <strain evidence="6">MP-N11</strain>
    </source>
</reference>
<dbReference type="PRINTS" id="PR00420">
    <property type="entry name" value="RNGMNOXGNASE"/>
</dbReference>
<dbReference type="SUPFAM" id="SSF51905">
    <property type="entry name" value="FAD/NAD(P)-binding domain"/>
    <property type="match status" value="1"/>
</dbReference>
<keyword evidence="4" id="KW-0503">Monooxygenase</keyword>
<keyword evidence="1" id="KW-0285">Flavoprotein</keyword>
<dbReference type="Proteomes" id="UP001148786">
    <property type="component" value="Unassembled WGS sequence"/>
</dbReference>
<protein>
    <recommendedName>
        <fullName evidence="5">FAD-binding domain-containing protein</fullName>
    </recommendedName>
</protein>
<dbReference type="AlphaFoldDB" id="A0A9W8MZR7"/>
<dbReference type="GO" id="GO:0071949">
    <property type="term" value="F:FAD binding"/>
    <property type="evidence" value="ECO:0007669"/>
    <property type="project" value="InterPro"/>
</dbReference>
<evidence type="ECO:0000256" key="2">
    <source>
        <dbReference type="ARBA" id="ARBA00022827"/>
    </source>
</evidence>
<organism evidence="6 7">
    <name type="scientific">Agrocybe chaxingu</name>
    <dbReference type="NCBI Taxonomy" id="84603"/>
    <lineage>
        <taxon>Eukaryota</taxon>
        <taxon>Fungi</taxon>
        <taxon>Dikarya</taxon>
        <taxon>Basidiomycota</taxon>
        <taxon>Agaricomycotina</taxon>
        <taxon>Agaricomycetes</taxon>
        <taxon>Agaricomycetidae</taxon>
        <taxon>Agaricales</taxon>
        <taxon>Agaricineae</taxon>
        <taxon>Strophariaceae</taxon>
        <taxon>Agrocybe</taxon>
    </lineage>
</organism>
<dbReference type="Pfam" id="PF01494">
    <property type="entry name" value="FAD_binding_3"/>
    <property type="match status" value="2"/>
</dbReference>
<evidence type="ECO:0000256" key="3">
    <source>
        <dbReference type="ARBA" id="ARBA00023002"/>
    </source>
</evidence>
<evidence type="ECO:0000259" key="5">
    <source>
        <dbReference type="Pfam" id="PF01494"/>
    </source>
</evidence>
<evidence type="ECO:0000313" key="6">
    <source>
        <dbReference type="EMBL" id="KAJ3515685.1"/>
    </source>
</evidence>
<dbReference type="Gene3D" id="3.50.50.60">
    <property type="entry name" value="FAD/NAD(P)-binding domain"/>
    <property type="match status" value="1"/>
</dbReference>
<evidence type="ECO:0000256" key="4">
    <source>
        <dbReference type="ARBA" id="ARBA00023033"/>
    </source>
</evidence>
<dbReference type="PANTHER" id="PTHR47178">
    <property type="entry name" value="MONOOXYGENASE, FAD-BINDING"/>
    <property type="match status" value="1"/>
</dbReference>
<keyword evidence="7" id="KW-1185">Reference proteome</keyword>
<accession>A0A9W8MZR7</accession>
<keyword evidence="3" id="KW-0560">Oxidoreductase</keyword>
<evidence type="ECO:0000313" key="7">
    <source>
        <dbReference type="Proteomes" id="UP001148786"/>
    </source>
</evidence>
<dbReference type="InterPro" id="IPR036188">
    <property type="entry name" value="FAD/NAD-bd_sf"/>
</dbReference>